<dbReference type="InterPro" id="IPR048279">
    <property type="entry name" value="MdtK-like"/>
</dbReference>
<feature type="transmembrane region" description="Helical" evidence="7">
    <location>
        <begin position="182"/>
        <end position="205"/>
    </location>
</feature>
<comment type="subcellular location">
    <subcellularLocation>
        <location evidence="1">Cell membrane</location>
        <topology evidence="1">Multi-pass membrane protein</topology>
    </subcellularLocation>
</comment>
<dbReference type="Pfam" id="PF01554">
    <property type="entry name" value="MatE"/>
    <property type="match status" value="2"/>
</dbReference>
<evidence type="ECO:0000313" key="8">
    <source>
        <dbReference type="EMBL" id="CRL42259.1"/>
    </source>
</evidence>
<evidence type="ECO:0000313" key="9">
    <source>
        <dbReference type="Proteomes" id="UP000049979"/>
    </source>
</evidence>
<evidence type="ECO:0000256" key="5">
    <source>
        <dbReference type="ARBA" id="ARBA00022989"/>
    </source>
</evidence>
<keyword evidence="9" id="KW-1185">Reference proteome</keyword>
<evidence type="ECO:0000256" key="6">
    <source>
        <dbReference type="ARBA" id="ARBA00023136"/>
    </source>
</evidence>
<feature type="transmembrane region" description="Helical" evidence="7">
    <location>
        <begin position="155"/>
        <end position="176"/>
    </location>
</feature>
<keyword evidence="4 7" id="KW-0812">Transmembrane</keyword>
<keyword evidence="3" id="KW-1003">Cell membrane</keyword>
<dbReference type="PROSITE" id="PS51257">
    <property type="entry name" value="PROKAR_LIPOPROTEIN"/>
    <property type="match status" value="1"/>
</dbReference>
<keyword evidence="6 7" id="KW-0472">Membrane</keyword>
<dbReference type="GO" id="GO:0042910">
    <property type="term" value="F:xenobiotic transmembrane transporter activity"/>
    <property type="evidence" value="ECO:0007669"/>
    <property type="project" value="InterPro"/>
</dbReference>
<gene>
    <name evidence="8" type="ORF">M72_15071</name>
</gene>
<keyword evidence="5 7" id="KW-1133">Transmembrane helix</keyword>
<evidence type="ECO:0008006" key="10">
    <source>
        <dbReference type="Google" id="ProtNLM"/>
    </source>
</evidence>
<sequence>MNIQKQFIKYVSQNICGMLGISCYIIVDTFFISQAAGTDGITVLNLVLPVYNLIFAIGSMIGVGSATRYTILKAQEDDSAKKYFANAILCILIISIPFVLSGIFSPDTVMHMMGADAGITQLGRTYTRIFLLFTPFFMMNYVFSAFVRNDNAPTLAMIGTMMGSFSNVVLDYVFMFPMGMGLAGAALATAASPIVSILICSIHFCQKKNTVQFAKTRPSVRMLTASCQLGVPAFVGEFSSGVTTTLFNYLILGLAGNVGVAAYGVIANFALIFTCIFNGISQGAQPLVSRYYGEGNERAVKKILHLGLATGVVFSLLIISLVWGFTDPMVALFNSEHSVKMAEYAFTGMRLYVIGFLFAGFNIIGTGYLSASEHAKEAFTASVCRGFVAIAVCSVILSRIFGIRGVWLSFMAAEALTAGITAWALLKDRKKEAMA</sequence>
<dbReference type="PANTHER" id="PTHR43823:SF3">
    <property type="entry name" value="MULTIDRUG EXPORT PROTEIN MEPA"/>
    <property type="match status" value="1"/>
</dbReference>
<dbReference type="GO" id="GO:0015297">
    <property type="term" value="F:antiporter activity"/>
    <property type="evidence" value="ECO:0007669"/>
    <property type="project" value="InterPro"/>
</dbReference>
<feature type="transmembrane region" description="Helical" evidence="7">
    <location>
        <begin position="383"/>
        <end position="401"/>
    </location>
</feature>
<dbReference type="RefSeq" id="WP_055068682.1">
    <property type="nucleotide sequence ID" value="NZ_CP173697.1"/>
</dbReference>
<dbReference type="PIRSF" id="PIRSF006603">
    <property type="entry name" value="DinF"/>
    <property type="match status" value="1"/>
</dbReference>
<keyword evidence="2" id="KW-0813">Transport</keyword>
<dbReference type="AlphaFoldDB" id="A0A0M6WYL3"/>
<evidence type="ECO:0000256" key="4">
    <source>
        <dbReference type="ARBA" id="ARBA00022692"/>
    </source>
</evidence>
<feature type="transmembrane region" description="Helical" evidence="7">
    <location>
        <begin position="7"/>
        <end position="27"/>
    </location>
</feature>
<dbReference type="Proteomes" id="UP000049979">
    <property type="component" value="Unassembled WGS sequence"/>
</dbReference>
<evidence type="ECO:0000256" key="3">
    <source>
        <dbReference type="ARBA" id="ARBA00022475"/>
    </source>
</evidence>
<dbReference type="EMBL" id="CVRR01000060">
    <property type="protein sequence ID" value="CRL42259.1"/>
    <property type="molecule type" value="Genomic_DNA"/>
</dbReference>
<proteinExistence type="predicted"/>
<evidence type="ECO:0000256" key="7">
    <source>
        <dbReference type="SAM" id="Phobius"/>
    </source>
</evidence>
<dbReference type="OrthoDB" id="305360at2"/>
<dbReference type="InterPro" id="IPR051327">
    <property type="entry name" value="MATE_MepA_subfamily"/>
</dbReference>
<organism evidence="8 9">
    <name type="scientific">Roseburia faecis</name>
    <dbReference type="NCBI Taxonomy" id="301302"/>
    <lineage>
        <taxon>Bacteria</taxon>
        <taxon>Bacillati</taxon>
        <taxon>Bacillota</taxon>
        <taxon>Clostridia</taxon>
        <taxon>Lachnospirales</taxon>
        <taxon>Lachnospiraceae</taxon>
        <taxon>Roseburia</taxon>
    </lineage>
</organism>
<feature type="transmembrane region" description="Helical" evidence="7">
    <location>
        <begin position="407"/>
        <end position="426"/>
    </location>
</feature>
<dbReference type="PANTHER" id="PTHR43823">
    <property type="entry name" value="SPORULATION PROTEIN YKVU"/>
    <property type="match status" value="1"/>
</dbReference>
<feature type="transmembrane region" description="Helical" evidence="7">
    <location>
        <begin position="226"/>
        <end position="252"/>
    </location>
</feature>
<feature type="transmembrane region" description="Helical" evidence="7">
    <location>
        <begin position="351"/>
        <end position="371"/>
    </location>
</feature>
<dbReference type="InterPro" id="IPR002528">
    <property type="entry name" value="MATE_fam"/>
</dbReference>
<dbReference type="STRING" id="301302.ERS852420_02730"/>
<feature type="transmembrane region" description="Helical" evidence="7">
    <location>
        <begin position="125"/>
        <end position="143"/>
    </location>
</feature>
<evidence type="ECO:0000256" key="1">
    <source>
        <dbReference type="ARBA" id="ARBA00004651"/>
    </source>
</evidence>
<evidence type="ECO:0000256" key="2">
    <source>
        <dbReference type="ARBA" id="ARBA00022448"/>
    </source>
</evidence>
<name>A0A0M6WYL3_9FIRM</name>
<accession>A0A0M6WYL3</accession>
<protein>
    <recommendedName>
        <fullName evidence="10">MATE family efflux transporter</fullName>
    </recommendedName>
</protein>
<feature type="transmembrane region" description="Helical" evidence="7">
    <location>
        <begin position="303"/>
        <end position="325"/>
    </location>
</feature>
<reference evidence="9" key="1">
    <citation type="submission" date="2015-05" db="EMBL/GenBank/DDBJ databases">
        <authorList>
            <consortium name="Pathogen Informatics"/>
        </authorList>
    </citation>
    <scope>NUCLEOTIDE SEQUENCE [LARGE SCALE GENOMIC DNA]</scope>
    <source>
        <strain evidence="9">M72</strain>
    </source>
</reference>
<feature type="transmembrane region" description="Helical" evidence="7">
    <location>
        <begin position="83"/>
        <end position="105"/>
    </location>
</feature>
<feature type="transmembrane region" description="Helical" evidence="7">
    <location>
        <begin position="258"/>
        <end position="280"/>
    </location>
</feature>
<dbReference type="GO" id="GO:0005886">
    <property type="term" value="C:plasma membrane"/>
    <property type="evidence" value="ECO:0007669"/>
    <property type="project" value="UniProtKB-SubCell"/>
</dbReference>
<feature type="transmembrane region" description="Helical" evidence="7">
    <location>
        <begin position="47"/>
        <end position="71"/>
    </location>
</feature>